<evidence type="ECO:0000313" key="2">
    <source>
        <dbReference type="EMBL" id="GFS20557.1"/>
    </source>
</evidence>
<gene>
    <name evidence="2" type="ORF">ElyMa_005059500</name>
</gene>
<comment type="caution">
    <text evidence="2">The sequence shown here is derived from an EMBL/GenBank/DDBJ whole genome shotgun (WGS) entry which is preliminary data.</text>
</comment>
<sequence length="223" mass="25476">MPLDTMDIKMFVQTYLMQRKRTVAKFKNNVPGDDWVSSFLGRHTQLSLRMCQNIKCARAEVKPETIQQYFDNLEKSLSLKDVPAENILNYDETNLSDDPGVKKCVFRRGVKYPERAINYSRGNISLMFAGTAAGELLPPYVIYKGECLWSTWCEAGPEGAQYGRSKNGWMDSSNLDFIAHSCLINFIIFVLGYLCFGLKEIIIKFCTTWCHESSRGQSHPKNN</sequence>
<evidence type="ECO:0008006" key="4">
    <source>
        <dbReference type="Google" id="ProtNLM"/>
    </source>
</evidence>
<reference evidence="2 3" key="1">
    <citation type="journal article" date="2021" name="Elife">
        <title>Chloroplast acquisition without the gene transfer in kleptoplastic sea slugs, Plakobranchus ocellatus.</title>
        <authorList>
            <person name="Maeda T."/>
            <person name="Takahashi S."/>
            <person name="Yoshida T."/>
            <person name="Shimamura S."/>
            <person name="Takaki Y."/>
            <person name="Nagai Y."/>
            <person name="Toyoda A."/>
            <person name="Suzuki Y."/>
            <person name="Arimoto A."/>
            <person name="Ishii H."/>
            <person name="Satoh N."/>
            <person name="Nishiyama T."/>
            <person name="Hasebe M."/>
            <person name="Maruyama T."/>
            <person name="Minagawa J."/>
            <person name="Obokata J."/>
            <person name="Shigenobu S."/>
        </authorList>
    </citation>
    <scope>NUCLEOTIDE SEQUENCE [LARGE SCALE GENOMIC DNA]</scope>
</reference>
<keyword evidence="1" id="KW-0812">Transmembrane</keyword>
<dbReference type="Proteomes" id="UP000762676">
    <property type="component" value="Unassembled WGS sequence"/>
</dbReference>
<protein>
    <recommendedName>
        <fullName evidence="4">DDE-1 domain-containing protein</fullName>
    </recommendedName>
</protein>
<keyword evidence="1" id="KW-1133">Transmembrane helix</keyword>
<proteinExistence type="predicted"/>
<keyword evidence="3" id="KW-1185">Reference proteome</keyword>
<dbReference type="AlphaFoldDB" id="A0AAV4JGI7"/>
<organism evidence="2 3">
    <name type="scientific">Elysia marginata</name>
    <dbReference type="NCBI Taxonomy" id="1093978"/>
    <lineage>
        <taxon>Eukaryota</taxon>
        <taxon>Metazoa</taxon>
        <taxon>Spiralia</taxon>
        <taxon>Lophotrochozoa</taxon>
        <taxon>Mollusca</taxon>
        <taxon>Gastropoda</taxon>
        <taxon>Heterobranchia</taxon>
        <taxon>Euthyneura</taxon>
        <taxon>Panpulmonata</taxon>
        <taxon>Sacoglossa</taxon>
        <taxon>Placobranchoidea</taxon>
        <taxon>Plakobranchidae</taxon>
        <taxon>Elysia</taxon>
    </lineage>
</organism>
<evidence type="ECO:0000313" key="3">
    <source>
        <dbReference type="Proteomes" id="UP000762676"/>
    </source>
</evidence>
<dbReference type="EMBL" id="BMAT01010125">
    <property type="protein sequence ID" value="GFS20557.1"/>
    <property type="molecule type" value="Genomic_DNA"/>
</dbReference>
<name>A0AAV4JGI7_9GAST</name>
<keyword evidence="1" id="KW-0472">Membrane</keyword>
<accession>A0AAV4JGI7</accession>
<feature type="transmembrane region" description="Helical" evidence="1">
    <location>
        <begin position="177"/>
        <end position="196"/>
    </location>
</feature>
<evidence type="ECO:0000256" key="1">
    <source>
        <dbReference type="SAM" id="Phobius"/>
    </source>
</evidence>